<evidence type="ECO:0008006" key="3">
    <source>
        <dbReference type="Google" id="ProtNLM"/>
    </source>
</evidence>
<proteinExistence type="predicted"/>
<evidence type="ECO:0000313" key="1">
    <source>
        <dbReference type="EMBL" id="RDH82667.1"/>
    </source>
</evidence>
<dbReference type="Pfam" id="PF07793">
    <property type="entry name" value="DUF1631"/>
    <property type="match status" value="1"/>
</dbReference>
<dbReference type="EMBL" id="QFXC01000011">
    <property type="protein sequence ID" value="RDH82667.1"/>
    <property type="molecule type" value="Genomic_DNA"/>
</dbReference>
<name>A0A370DED7_9GAMM</name>
<dbReference type="Proteomes" id="UP000254266">
    <property type="component" value="Unassembled WGS sequence"/>
</dbReference>
<sequence>MNTENNKPESIESVNTDKNMHISDPEYISKVINQFILNDDKTHLKVAAHASAARSQHYNREHILHALTNIQLTFKPRYIPGQTVNVNTEEFKLALMESMAKLDKVAIPKTMNQIDSRTIDFVEMIFGVFIRDKNISDIIKSLLLLIQIPILKISLTDSNFFNNDTHPARHVLNSIAHLGIGIEDTESTLYQTIHYIIDQLLHSFDNNIVAFITAKASLDRLSDIQKNKFIKTENHTQHLIAIEYTQQLVLKELKHYTSNIKIPKELQPLILSHWSTLMFHRFISYGKDSIEWREAVGILRLLVKSFNPINKKDEWVALRSIYKGIVNCIRSSLNNTRQNKEKIFIATSNLNNYYFSKLCNSEFFSSKNNDSDDEDTEFILFNTLYDNYTSDIEPSPFDLQAENSKSSITNMPEVIKINEWFEVFTDYSHPVRRLKLSSIMDVQATLIFVDYMGNKVIEKDLESFITELKNDQSRLINDHSIFEYALSMVIISIAAIN</sequence>
<dbReference type="InterPro" id="IPR012434">
    <property type="entry name" value="DUF1631"/>
</dbReference>
<evidence type="ECO:0000313" key="2">
    <source>
        <dbReference type="Proteomes" id="UP000254266"/>
    </source>
</evidence>
<protein>
    <recommendedName>
        <fullName evidence="3">DUF1631 domain-containing protein</fullName>
    </recommendedName>
</protein>
<accession>A0A370DED7</accession>
<gene>
    <name evidence="1" type="ORF">DIZ80_10330</name>
</gene>
<dbReference type="AlphaFoldDB" id="A0A370DED7"/>
<comment type="caution">
    <text evidence="1">The sequence shown here is derived from an EMBL/GenBank/DDBJ whole genome shotgun (WGS) entry which is preliminary data.</text>
</comment>
<organism evidence="1 2">
    <name type="scientific">endosymbiont of Galathealinum brachiosum</name>
    <dbReference type="NCBI Taxonomy" id="2200906"/>
    <lineage>
        <taxon>Bacteria</taxon>
        <taxon>Pseudomonadati</taxon>
        <taxon>Pseudomonadota</taxon>
        <taxon>Gammaproteobacteria</taxon>
        <taxon>sulfur-oxidizing symbionts</taxon>
    </lineage>
</organism>
<reference evidence="1 2" key="1">
    <citation type="journal article" date="2018" name="ISME J.">
        <title>Endosymbiont genomes yield clues of tubeworm success.</title>
        <authorList>
            <person name="Li Y."/>
            <person name="Liles M.R."/>
            <person name="Halanych K.M."/>
        </authorList>
    </citation>
    <scope>NUCLEOTIDE SEQUENCE [LARGE SCALE GENOMIC DNA]</scope>
    <source>
        <strain evidence="1">A1464</strain>
    </source>
</reference>
<keyword evidence="2" id="KW-1185">Reference proteome</keyword>